<dbReference type="Proteomes" id="UP000076449">
    <property type="component" value="Chromosome III"/>
</dbReference>
<evidence type="ECO:0000313" key="1">
    <source>
        <dbReference type="EMBL" id="KZN85130.1"/>
    </source>
</evidence>
<reference evidence="1" key="1">
    <citation type="journal article" date="2014" name="Genome Announc.">
        <title>Complete sequencing and chromosome-scale genome assembly of the industrial progenitor strain P2niaD18 from the penicillin producer Penicillium chrysogenum.</title>
        <authorList>
            <person name="Specht T."/>
            <person name="Dahlmann T.A."/>
            <person name="Zadra I."/>
            <person name="Kurnsteiner H."/>
            <person name="Kuck U."/>
        </authorList>
    </citation>
    <scope>NUCLEOTIDE SEQUENCE [LARGE SCALE GENOMIC DNA]</scope>
    <source>
        <strain evidence="1">P2niaD18</strain>
    </source>
</reference>
<evidence type="ECO:0008006" key="2">
    <source>
        <dbReference type="Google" id="ProtNLM"/>
    </source>
</evidence>
<dbReference type="InterPro" id="IPR011009">
    <property type="entry name" value="Kinase-like_dom_sf"/>
</dbReference>
<accession>A0A162CQS2</accession>
<dbReference type="AlphaFoldDB" id="A0A162CQS2"/>
<dbReference type="EMBL" id="CM002800">
    <property type="protein sequence ID" value="KZN85130.1"/>
    <property type="molecule type" value="Genomic_DNA"/>
</dbReference>
<organism evidence="1">
    <name type="scientific">Penicillium chrysogenum</name>
    <name type="common">Penicillium notatum</name>
    <dbReference type="NCBI Taxonomy" id="5076"/>
    <lineage>
        <taxon>Eukaryota</taxon>
        <taxon>Fungi</taxon>
        <taxon>Dikarya</taxon>
        <taxon>Ascomycota</taxon>
        <taxon>Pezizomycotina</taxon>
        <taxon>Eurotiomycetes</taxon>
        <taxon>Eurotiomycetidae</taxon>
        <taxon>Eurotiales</taxon>
        <taxon>Aspergillaceae</taxon>
        <taxon>Penicillium</taxon>
        <taxon>Penicillium chrysogenum species complex</taxon>
    </lineage>
</organism>
<sequence length="530" mass="60831">MTHQGATLPLLRGNTTLESALEQEEDVLLELDYPEQRIDFFVLLYSNRGNIERIAAYHLGLRPSDTCRTGDVNEWVHGSFNVCIPLYVNKQGQDLGKRVLIRSPLPYKIGEFRNPGNVDEKLRCEAATFIWIHTHCPEIPIPQLWGFGLVGGQSFTKPENISLGTRLLWTLKRSIKWLLGLPLPCPYISHHRLALLETGYLVMDYIGNSEVQMLSETWDEDRHKQAKRTNLFRGLSRMMLSLSQITLPRIGSWTLDSNGALRLSNRPLTLRLHQLENGGIPTNISRSLTYSAADAYYLDLLSYHDSRIRHQPNSISDAEDGRAQIARLTIMKALLPHFSNKELREGPFLYRLTDLHPSNIFVDSDWNIKFVIDLEWACSLPAETLRPPYWLTGCSVDEITGEHLETFSEAYEEFVGVFGEEEKQIPPINNDHSYRTDLMRNGLQIGNFWYFHALDSPKGLFNLFSQHIYPRFASPCQSKDDFARVVSDFWAPDVERVLAAKLHDKEEYEKSLRQRFEDAVLGDEEQNSGH</sequence>
<protein>
    <recommendedName>
        <fullName evidence="2">Aminoglycoside phosphotransferase domain-containing protein</fullName>
    </recommendedName>
</protein>
<dbReference type="InterPro" id="IPR051678">
    <property type="entry name" value="AGP_Transferase"/>
</dbReference>
<gene>
    <name evidence="1" type="ORF">EN45_093020</name>
</gene>
<dbReference type="SUPFAM" id="SSF56112">
    <property type="entry name" value="Protein kinase-like (PK-like)"/>
    <property type="match status" value="1"/>
</dbReference>
<dbReference type="PANTHER" id="PTHR21310">
    <property type="entry name" value="AMINOGLYCOSIDE PHOSPHOTRANSFERASE-RELATED-RELATED"/>
    <property type="match status" value="1"/>
</dbReference>
<name>A0A162CQS2_PENCH</name>
<proteinExistence type="predicted"/>
<dbReference type="PhylomeDB" id="A0A162CQS2"/>
<dbReference type="PANTHER" id="PTHR21310:SF37">
    <property type="entry name" value="AMINOGLYCOSIDE PHOSPHOTRANSFERASE DOMAIN-CONTAINING PROTEIN"/>
    <property type="match status" value="1"/>
</dbReference>